<keyword evidence="4" id="KW-0862">Zinc</keyword>
<dbReference type="GO" id="GO:0000978">
    <property type="term" value="F:RNA polymerase II cis-regulatory region sequence-specific DNA binding"/>
    <property type="evidence" value="ECO:0007669"/>
    <property type="project" value="TreeGrafter"/>
</dbReference>
<name>A0AAD4URT7_OVIAM</name>
<dbReference type="Proteomes" id="UP001214576">
    <property type="component" value="Unassembled WGS sequence"/>
</dbReference>
<feature type="compositionally biased region" description="Basic residues" evidence="6">
    <location>
        <begin position="90"/>
        <end position="99"/>
    </location>
</feature>
<dbReference type="SUPFAM" id="SSF57667">
    <property type="entry name" value="beta-beta-alpha zinc fingers"/>
    <property type="match status" value="1"/>
</dbReference>
<evidence type="ECO:0000256" key="1">
    <source>
        <dbReference type="ARBA" id="ARBA00022723"/>
    </source>
</evidence>
<reference evidence="8" key="1">
    <citation type="submission" date="2022-03" db="EMBL/GenBank/DDBJ databases">
        <title>Genomic analyses of argali, domestic sheep and their hybrids provide insights into chromosomal evolution, heterosis and genetic basis of agronomic traits.</title>
        <authorList>
            <person name="Li M."/>
        </authorList>
    </citation>
    <scope>NUCLEOTIDE SEQUENCE</scope>
    <source>
        <strain evidence="8">CAU-MHL-2022a</strain>
        <tissue evidence="8">Skin</tissue>
    </source>
</reference>
<dbReference type="PROSITE" id="PS50157">
    <property type="entry name" value="ZINC_FINGER_C2H2_2"/>
    <property type="match status" value="1"/>
</dbReference>
<organism evidence="8 9">
    <name type="scientific">Ovis ammon polii</name>
    <dbReference type="NCBI Taxonomy" id="230172"/>
    <lineage>
        <taxon>Eukaryota</taxon>
        <taxon>Metazoa</taxon>
        <taxon>Chordata</taxon>
        <taxon>Craniata</taxon>
        <taxon>Vertebrata</taxon>
        <taxon>Euteleostomi</taxon>
        <taxon>Mammalia</taxon>
        <taxon>Eutheria</taxon>
        <taxon>Laurasiatheria</taxon>
        <taxon>Artiodactyla</taxon>
        <taxon>Ruminantia</taxon>
        <taxon>Pecora</taxon>
        <taxon>Bovidae</taxon>
        <taxon>Caprinae</taxon>
        <taxon>Ovis</taxon>
    </lineage>
</organism>
<evidence type="ECO:0000256" key="6">
    <source>
        <dbReference type="SAM" id="MobiDB-lite"/>
    </source>
</evidence>
<evidence type="ECO:0000256" key="5">
    <source>
        <dbReference type="PROSITE-ProRule" id="PRU00042"/>
    </source>
</evidence>
<comment type="caution">
    <text evidence="8">The sequence shown here is derived from an EMBL/GenBank/DDBJ whole genome shotgun (WGS) entry which is preliminary data.</text>
</comment>
<evidence type="ECO:0000256" key="3">
    <source>
        <dbReference type="ARBA" id="ARBA00022771"/>
    </source>
</evidence>
<keyword evidence="2" id="KW-0677">Repeat</keyword>
<evidence type="ECO:0000256" key="2">
    <source>
        <dbReference type="ARBA" id="ARBA00022737"/>
    </source>
</evidence>
<keyword evidence="9" id="KW-1185">Reference proteome</keyword>
<feature type="region of interest" description="Disordered" evidence="6">
    <location>
        <begin position="30"/>
        <end position="75"/>
    </location>
</feature>
<accession>A0AAD4URT7</accession>
<dbReference type="InterPro" id="IPR036236">
    <property type="entry name" value="Znf_C2H2_sf"/>
</dbReference>
<evidence type="ECO:0000313" key="9">
    <source>
        <dbReference type="Proteomes" id="UP001214576"/>
    </source>
</evidence>
<feature type="region of interest" description="Disordered" evidence="6">
    <location>
        <begin position="90"/>
        <end position="115"/>
    </location>
</feature>
<proteinExistence type="predicted"/>
<gene>
    <name evidence="8" type="ORF">MG293_001979</name>
</gene>
<dbReference type="EMBL" id="JAKZEL010000001">
    <property type="protein sequence ID" value="KAI4549649.1"/>
    <property type="molecule type" value="Genomic_DNA"/>
</dbReference>
<evidence type="ECO:0000259" key="7">
    <source>
        <dbReference type="PROSITE" id="PS50157"/>
    </source>
</evidence>
<dbReference type="GO" id="GO:0008270">
    <property type="term" value="F:zinc ion binding"/>
    <property type="evidence" value="ECO:0007669"/>
    <property type="project" value="UniProtKB-KW"/>
</dbReference>
<dbReference type="PANTHER" id="PTHR23235:SF159">
    <property type="entry name" value="KRUEPPEL-LIKE FACTOR 17"/>
    <property type="match status" value="1"/>
</dbReference>
<keyword evidence="3 5" id="KW-0863">Zinc-finger</keyword>
<dbReference type="PROSITE" id="PS00028">
    <property type="entry name" value="ZINC_FINGER_C2H2_1"/>
    <property type="match status" value="1"/>
</dbReference>
<dbReference type="AlphaFoldDB" id="A0AAD4URT7"/>
<dbReference type="FunFam" id="3.30.160.60:FF:000125">
    <property type="entry name" value="Putative zinc finger protein 143"/>
    <property type="match status" value="1"/>
</dbReference>
<feature type="domain" description="C2H2-type" evidence="7">
    <location>
        <begin position="76"/>
        <end position="105"/>
    </location>
</feature>
<sequence>MCNPSQVQMEQGAEGLNQWHVASHQFTEGSFVNQPVSQEDPFLPKQPIPAPQRVEQQYSRTQEKAPRRRSPVSRPYRCDYENCEKAYTKRSHLVSHQRKHTGDLPNPRIEPASPVSPVLTNGFLSTNATWEALPQRSAAAAMSLQSSDSV</sequence>
<dbReference type="SMART" id="SM00355">
    <property type="entry name" value="ZnF_C2H2"/>
    <property type="match status" value="1"/>
</dbReference>
<dbReference type="PANTHER" id="PTHR23235">
    <property type="entry name" value="KRUEPPEL-LIKE TRANSCRIPTION FACTOR"/>
    <property type="match status" value="1"/>
</dbReference>
<protein>
    <recommendedName>
        <fullName evidence="7">C2H2-type domain-containing protein</fullName>
    </recommendedName>
</protein>
<dbReference type="GO" id="GO:0000981">
    <property type="term" value="F:DNA-binding transcription factor activity, RNA polymerase II-specific"/>
    <property type="evidence" value="ECO:0007669"/>
    <property type="project" value="TreeGrafter"/>
</dbReference>
<evidence type="ECO:0000256" key="4">
    <source>
        <dbReference type="ARBA" id="ARBA00022833"/>
    </source>
</evidence>
<keyword evidence="1" id="KW-0479">Metal-binding</keyword>
<dbReference type="Gene3D" id="3.30.160.60">
    <property type="entry name" value="Classic Zinc Finger"/>
    <property type="match status" value="1"/>
</dbReference>
<dbReference type="InterPro" id="IPR013087">
    <property type="entry name" value="Znf_C2H2_type"/>
</dbReference>
<evidence type="ECO:0000313" key="8">
    <source>
        <dbReference type="EMBL" id="KAI4549649.1"/>
    </source>
</evidence>